<keyword evidence="2" id="KW-1185">Reference proteome</keyword>
<dbReference type="EMBL" id="JASNRB020000013">
    <property type="protein sequence ID" value="MFJ1470176.1"/>
    <property type="molecule type" value="Genomic_DNA"/>
</dbReference>
<evidence type="ECO:0000313" key="2">
    <source>
        <dbReference type="Proteomes" id="UP001168096"/>
    </source>
</evidence>
<organism evidence="1 2">
    <name type="scientific">Massilia orientalis</name>
    <dbReference type="NCBI Taxonomy" id="3050128"/>
    <lineage>
        <taxon>Bacteria</taxon>
        <taxon>Pseudomonadati</taxon>
        <taxon>Pseudomonadota</taxon>
        <taxon>Betaproteobacteria</taxon>
        <taxon>Burkholderiales</taxon>
        <taxon>Oxalobacteraceae</taxon>
        <taxon>Telluria group</taxon>
        <taxon>Massilia</taxon>
    </lineage>
</organism>
<comment type="caution">
    <text evidence="1">The sequence shown here is derived from an EMBL/GenBank/DDBJ whole genome shotgun (WGS) entry which is preliminary data.</text>
</comment>
<sequence length="208" mass="23086">MKKTISAHERLALLPAVFRGAELTVRFQWTSKTASHYLYLWKRRGLVAGLGGHSDVFANLVVGREPDWEAGLRLAMPSAVLVGVEILRRAGWTTQIPYRPEVAVNSAEPTYQVEHFDVKPRPPGWFKLLAPGMVRADARGVAMLSPSWALAEMVRGEGWGACGLAPDDIYWDEVTDRDRAEWAAACEALGLGDLAMNPDEEVDWGRCR</sequence>
<protein>
    <submittedName>
        <fullName evidence="1">Uncharacterized protein</fullName>
    </submittedName>
</protein>
<dbReference type="Proteomes" id="UP001168096">
    <property type="component" value="Unassembled WGS sequence"/>
</dbReference>
<accession>A0ACC7MK16</accession>
<gene>
    <name evidence="1" type="ORF">QPK29_020890</name>
</gene>
<name>A0ACC7MK16_9BURK</name>
<reference evidence="1" key="1">
    <citation type="submission" date="2024-11" db="EMBL/GenBank/DDBJ databases">
        <title>Description of Massilia orientalis sp. nov., isolated from rhizosphere soil of Ageratina adenophora.</title>
        <authorList>
            <person name="Wang Y."/>
        </authorList>
    </citation>
    <scope>NUCLEOTIDE SEQUENCE</scope>
    <source>
        <strain evidence="1">YIM B02787</strain>
    </source>
</reference>
<evidence type="ECO:0000313" key="1">
    <source>
        <dbReference type="EMBL" id="MFJ1470176.1"/>
    </source>
</evidence>
<proteinExistence type="predicted"/>